<feature type="domain" description="CcmH/CycL/Ccl2/NrfF N-terminal" evidence="8">
    <location>
        <begin position="4"/>
        <end position="122"/>
    </location>
</feature>
<comment type="caution">
    <text evidence="9">The sequence shown here is derived from an EMBL/GenBank/DDBJ whole genome shotgun (WGS) entry which is preliminary data.</text>
</comment>
<evidence type="ECO:0000256" key="2">
    <source>
        <dbReference type="ARBA" id="ARBA00022617"/>
    </source>
</evidence>
<evidence type="ECO:0000256" key="5">
    <source>
        <dbReference type="ARBA" id="ARBA00022748"/>
    </source>
</evidence>
<evidence type="ECO:0000256" key="7">
    <source>
        <dbReference type="RuleBase" id="RU364112"/>
    </source>
</evidence>
<keyword evidence="3 7" id="KW-0479">Metal-binding</keyword>
<evidence type="ECO:0000313" key="9">
    <source>
        <dbReference type="EMBL" id="MBR9728796.1"/>
    </source>
</evidence>
<dbReference type="Proteomes" id="UP000811844">
    <property type="component" value="Unassembled WGS sequence"/>
</dbReference>
<comment type="similarity">
    <text evidence="1 7">Belongs to the CcmH/CycL/Ccl2/NrfF family.</text>
</comment>
<evidence type="ECO:0000256" key="1">
    <source>
        <dbReference type="ARBA" id="ARBA00010342"/>
    </source>
</evidence>
<evidence type="ECO:0000256" key="4">
    <source>
        <dbReference type="ARBA" id="ARBA00022729"/>
    </source>
</evidence>
<keyword evidence="6 7" id="KW-0408">Iron</keyword>
<feature type="transmembrane region" description="Helical" evidence="7">
    <location>
        <begin position="98"/>
        <end position="119"/>
    </location>
</feature>
<organism evidence="9 10">
    <name type="scientific">Shewanella intestini</name>
    <dbReference type="NCBI Taxonomy" id="2017544"/>
    <lineage>
        <taxon>Bacteria</taxon>
        <taxon>Pseudomonadati</taxon>
        <taxon>Pseudomonadota</taxon>
        <taxon>Gammaproteobacteria</taxon>
        <taxon>Alteromonadales</taxon>
        <taxon>Shewanellaceae</taxon>
        <taxon>Shewanella</taxon>
    </lineage>
</organism>
<proteinExistence type="inferred from homology"/>
<evidence type="ECO:0000259" key="8">
    <source>
        <dbReference type="Pfam" id="PF03918"/>
    </source>
</evidence>
<comment type="function">
    <text evidence="7">Possible subunit of a heme lyase.</text>
</comment>
<keyword evidence="5" id="KW-0201">Cytochrome c-type biogenesis</keyword>
<reference evidence="9 10" key="1">
    <citation type="submission" date="2020-02" db="EMBL/GenBank/DDBJ databases">
        <title>Shewanella WXL01 sp. nov., a marine bacterium isolated from green algae in Luhuitou Fringing Reef (Northern South China Sea).</title>
        <authorList>
            <person name="Wang X."/>
        </authorList>
    </citation>
    <scope>NUCLEOTIDE SEQUENCE [LARGE SCALE GENOMIC DNA]</scope>
    <source>
        <strain evidence="9 10">MCCC 1A01895</strain>
    </source>
</reference>
<dbReference type="Pfam" id="PF03918">
    <property type="entry name" value="CcmH"/>
    <property type="match status" value="1"/>
</dbReference>
<keyword evidence="10" id="KW-1185">Reference proteome</keyword>
<accession>A0ABS5I4F8</accession>
<dbReference type="PANTHER" id="PTHR47870:SF1">
    <property type="entry name" value="CYTOCHROME C-TYPE BIOGENESIS PROTEIN CCMH"/>
    <property type="match status" value="1"/>
</dbReference>
<dbReference type="PANTHER" id="PTHR47870">
    <property type="entry name" value="CYTOCHROME C-TYPE BIOGENESIS PROTEIN CCMH"/>
    <property type="match status" value="1"/>
</dbReference>
<protein>
    <recommendedName>
        <fullName evidence="7">Cytochrome c-type biogenesis protein</fullName>
    </recommendedName>
</protein>
<keyword evidence="7" id="KW-0812">Transmembrane</keyword>
<keyword evidence="2 7" id="KW-0349">Heme</keyword>
<gene>
    <name evidence="9" type="ORF">G3R48_12490</name>
</gene>
<evidence type="ECO:0000256" key="3">
    <source>
        <dbReference type="ARBA" id="ARBA00022723"/>
    </source>
</evidence>
<keyword evidence="7" id="KW-1133">Transmembrane helix</keyword>
<dbReference type="InterPro" id="IPR005616">
    <property type="entry name" value="CcmH/CycL/Ccl2/NrfF_N"/>
</dbReference>
<evidence type="ECO:0000256" key="6">
    <source>
        <dbReference type="ARBA" id="ARBA00023004"/>
    </source>
</evidence>
<sequence length="123" mass="14410">MLTIFQISNANAQQHETRQHYSAEQKKALGFEIARELRCPMAINQNLFDSQSQIASELKGQIFFMLEEGQSKNDIINFLVERYGEKIRYMPSLNNNTLFLWLFPLTLVIFSFIGIFLLMRKNN</sequence>
<dbReference type="InterPro" id="IPR038297">
    <property type="entry name" value="CcmH/CycL/NrfF/Ccl2_sf"/>
</dbReference>
<dbReference type="CDD" id="cd16378">
    <property type="entry name" value="CcmH_N"/>
    <property type="match status" value="1"/>
</dbReference>
<keyword evidence="7" id="KW-0472">Membrane</keyword>
<keyword evidence="4 7" id="KW-0732">Signal</keyword>
<dbReference type="EMBL" id="JAAIKR010000012">
    <property type="protein sequence ID" value="MBR9728796.1"/>
    <property type="molecule type" value="Genomic_DNA"/>
</dbReference>
<dbReference type="Gene3D" id="1.10.8.640">
    <property type="entry name" value="Cytochrome C biogenesis protein"/>
    <property type="match status" value="1"/>
</dbReference>
<evidence type="ECO:0000313" key="10">
    <source>
        <dbReference type="Proteomes" id="UP000811844"/>
    </source>
</evidence>
<name>A0ABS5I4F8_9GAMM</name>
<dbReference type="InterPro" id="IPR051263">
    <property type="entry name" value="C-type_cytochrome_biogenesis"/>
</dbReference>